<evidence type="ECO:0000256" key="3">
    <source>
        <dbReference type="ARBA" id="ARBA00022737"/>
    </source>
</evidence>
<proteinExistence type="predicted"/>
<dbReference type="GO" id="GO:0036126">
    <property type="term" value="C:sperm flagellum"/>
    <property type="evidence" value="ECO:0007669"/>
    <property type="project" value="TreeGrafter"/>
</dbReference>
<dbReference type="EMBL" id="OW240917">
    <property type="protein sequence ID" value="CAH2301123.1"/>
    <property type="molecule type" value="Genomic_DNA"/>
</dbReference>
<dbReference type="GO" id="GO:0003341">
    <property type="term" value="P:cilium movement"/>
    <property type="evidence" value="ECO:0007669"/>
    <property type="project" value="TreeGrafter"/>
</dbReference>
<evidence type="ECO:0000313" key="9">
    <source>
        <dbReference type="EMBL" id="CAH2301123.1"/>
    </source>
</evidence>
<sequence>MSILPAMSNQDQGFTSLVQQRTNTHSPPKKYKDKDVQGSQRVMNIKELSKEETAMNRNPLKQNICVKMLCRGYHKSFSELFTLIQKWNALREAGGPGSAIWQQKPLEEQQEKLDKLQHFLTRAEAAQRAGIYEEAYNNQFALAQYFKDLEDHWLSNHFFECCFQTAKFIKIDGGRKEAEANANLGMVAEEHGELEKAAEHYERFYHLTEGRMWKDESGRTHNSVACENLWRIYNLLSEKMLEDKKCQQAVTTLMKALDMARKGGDKKLEGEAAYRLGLAHISSGNPQTAITSLNTYMEISKALGDNVGLGKAYEAVAKALESQGKIIESIQYLENFVEVAKSNNLYQSLTETCICLGDIYNTRGNYKKACKHFLEAYKSAILLGKITLIEEVQVYYGIAKAHKMMLDVIRRTEAADYVSMECLHAWKKNRSDMFRDPAIVGLLSGTQTSMVGFSSNALTESVARGMTLDSTEAGVQVATTTEATNESQATETEKSAGPMVAS</sequence>
<dbReference type="SMART" id="SM00028">
    <property type="entry name" value="TPR"/>
    <property type="match status" value="4"/>
</dbReference>
<comment type="function">
    <text evidence="6">Axonemal protein which is implicated in axonemal and/or peri-axonemal structure assembly and regulates flagellum assembly and beating and therefore sperm motility.</text>
</comment>
<feature type="region of interest" description="Disordered" evidence="8">
    <location>
        <begin position="19"/>
        <end position="38"/>
    </location>
</feature>
<dbReference type="SUPFAM" id="SSF48452">
    <property type="entry name" value="TPR-like"/>
    <property type="match status" value="1"/>
</dbReference>
<dbReference type="InterPro" id="IPR019734">
    <property type="entry name" value="TPR_rpt"/>
</dbReference>
<dbReference type="AlphaFoldDB" id="A0AAD1WDZ5"/>
<feature type="repeat" description="TPR" evidence="7">
    <location>
        <begin position="178"/>
        <end position="211"/>
    </location>
</feature>
<dbReference type="PANTHER" id="PTHR46630:SF1">
    <property type="entry name" value="TETRATRICOPEPTIDE REPEAT PROTEIN 29"/>
    <property type="match status" value="1"/>
</dbReference>
<keyword evidence="10" id="KW-1185">Reference proteome</keyword>
<dbReference type="GO" id="GO:0005737">
    <property type="term" value="C:cytoplasm"/>
    <property type="evidence" value="ECO:0007669"/>
    <property type="project" value="UniProtKB-SubCell"/>
</dbReference>
<evidence type="ECO:0000256" key="7">
    <source>
        <dbReference type="PROSITE-ProRule" id="PRU00339"/>
    </source>
</evidence>
<keyword evidence="4 7" id="KW-0802">TPR repeat</keyword>
<name>A0AAD1WDZ5_PELCU</name>
<evidence type="ECO:0000256" key="6">
    <source>
        <dbReference type="ARBA" id="ARBA00044739"/>
    </source>
</evidence>
<evidence type="ECO:0000313" key="10">
    <source>
        <dbReference type="Proteomes" id="UP001295444"/>
    </source>
</evidence>
<dbReference type="PROSITE" id="PS50005">
    <property type="entry name" value="TPR"/>
    <property type="match status" value="1"/>
</dbReference>
<dbReference type="Gene3D" id="1.25.40.10">
    <property type="entry name" value="Tetratricopeptide repeat domain"/>
    <property type="match status" value="1"/>
</dbReference>
<dbReference type="PANTHER" id="PTHR46630">
    <property type="entry name" value="TETRATRICOPEPTIDE REPEAT PROTEIN 29"/>
    <property type="match status" value="1"/>
</dbReference>
<reference evidence="9" key="1">
    <citation type="submission" date="2022-03" db="EMBL/GenBank/DDBJ databases">
        <authorList>
            <person name="Alioto T."/>
            <person name="Alioto T."/>
            <person name="Gomez Garrido J."/>
        </authorList>
    </citation>
    <scope>NUCLEOTIDE SEQUENCE</scope>
</reference>
<dbReference type="EMBL" id="OW240917">
    <property type="protein sequence ID" value="CAH2301122.1"/>
    <property type="molecule type" value="Genomic_DNA"/>
</dbReference>
<keyword evidence="2" id="KW-0963">Cytoplasm</keyword>
<dbReference type="Proteomes" id="UP001295444">
    <property type="component" value="Chromosome 06"/>
</dbReference>
<evidence type="ECO:0000256" key="5">
    <source>
        <dbReference type="ARBA" id="ARBA00040665"/>
    </source>
</evidence>
<feature type="region of interest" description="Disordered" evidence="8">
    <location>
        <begin position="480"/>
        <end position="502"/>
    </location>
</feature>
<dbReference type="InterPro" id="IPR011990">
    <property type="entry name" value="TPR-like_helical_dom_sf"/>
</dbReference>
<evidence type="ECO:0000256" key="1">
    <source>
        <dbReference type="ARBA" id="ARBA00004496"/>
    </source>
</evidence>
<evidence type="ECO:0000256" key="8">
    <source>
        <dbReference type="SAM" id="MobiDB-lite"/>
    </source>
</evidence>
<organism evidence="9 10">
    <name type="scientific">Pelobates cultripes</name>
    <name type="common">Western spadefoot toad</name>
    <dbReference type="NCBI Taxonomy" id="61616"/>
    <lineage>
        <taxon>Eukaryota</taxon>
        <taxon>Metazoa</taxon>
        <taxon>Chordata</taxon>
        <taxon>Craniata</taxon>
        <taxon>Vertebrata</taxon>
        <taxon>Euteleostomi</taxon>
        <taxon>Amphibia</taxon>
        <taxon>Batrachia</taxon>
        <taxon>Anura</taxon>
        <taxon>Pelobatoidea</taxon>
        <taxon>Pelobatidae</taxon>
        <taxon>Pelobates</taxon>
    </lineage>
</organism>
<evidence type="ECO:0000256" key="2">
    <source>
        <dbReference type="ARBA" id="ARBA00022490"/>
    </source>
</evidence>
<feature type="compositionally biased region" description="Polar residues" evidence="8">
    <location>
        <begin position="480"/>
        <end position="490"/>
    </location>
</feature>
<dbReference type="InterPro" id="IPR051476">
    <property type="entry name" value="Bac_ResReg_Asp_Phosphatase"/>
</dbReference>
<gene>
    <name evidence="9" type="ORF">PECUL_23A055683</name>
</gene>
<comment type="subcellular location">
    <subcellularLocation>
        <location evidence="1">Cytoplasm</location>
    </subcellularLocation>
</comment>
<protein>
    <recommendedName>
        <fullName evidence="5">Tetratricopeptide repeat protein 29</fullName>
    </recommendedName>
</protein>
<keyword evidence="3" id="KW-0677">Repeat</keyword>
<evidence type="ECO:0000256" key="4">
    <source>
        <dbReference type="ARBA" id="ARBA00022803"/>
    </source>
</evidence>
<accession>A0AAD1WDZ5</accession>